<accession>A0A953M101</accession>
<proteinExistence type="predicted"/>
<dbReference type="InterPro" id="IPR013321">
    <property type="entry name" value="Arc_rbn_hlx_hlx"/>
</dbReference>
<dbReference type="Proteomes" id="UP000705867">
    <property type="component" value="Unassembled WGS sequence"/>
</dbReference>
<dbReference type="CDD" id="cd22231">
    <property type="entry name" value="RHH_NikR_HicB-like"/>
    <property type="match status" value="1"/>
</dbReference>
<name>A0A953M101_9BACT</name>
<dbReference type="EMBL" id="JAIOIV010000052">
    <property type="protein sequence ID" value="MBZ0155880.1"/>
    <property type="molecule type" value="Genomic_DNA"/>
</dbReference>
<comment type="caution">
    <text evidence="1">The sequence shown here is derived from an EMBL/GenBank/DDBJ whole genome shotgun (WGS) entry which is preliminary data.</text>
</comment>
<protein>
    <submittedName>
        <fullName evidence="1">Ribbon-helix-helix domain-containing protein</fullName>
    </submittedName>
</protein>
<gene>
    <name evidence="1" type="ORF">K8I29_06655</name>
</gene>
<dbReference type="Gene3D" id="1.10.1220.10">
    <property type="entry name" value="Met repressor-like"/>
    <property type="match status" value="1"/>
</dbReference>
<reference evidence="1" key="1">
    <citation type="journal article" date="2021" name="bioRxiv">
        <title>Unraveling nitrogen, sulfur and carbon metabolic pathways and microbial community transcriptional responses to substrate deprivation and toxicity stresses in a bioreactor mimicking anoxic brackish coastal sediment conditions.</title>
        <authorList>
            <person name="Martins P.D."/>
            <person name="Echeveste M.J."/>
            <person name="Arshad A."/>
            <person name="Kurth J."/>
            <person name="Ouboter H."/>
            <person name="Jetten M.S.M."/>
            <person name="Welte C.U."/>
        </authorList>
    </citation>
    <scope>NUCLEOTIDE SEQUENCE</scope>
    <source>
        <strain evidence="1">MAG_39</strain>
    </source>
</reference>
<dbReference type="InterPro" id="IPR010985">
    <property type="entry name" value="Ribbon_hlx_hlx"/>
</dbReference>
<dbReference type="SUPFAM" id="SSF47598">
    <property type="entry name" value="Ribbon-helix-helix"/>
    <property type="match status" value="1"/>
</dbReference>
<dbReference type="AlphaFoldDB" id="A0A953M101"/>
<reference evidence="1" key="2">
    <citation type="submission" date="2021-08" db="EMBL/GenBank/DDBJ databases">
        <authorList>
            <person name="Dalcin Martins P."/>
        </authorList>
    </citation>
    <scope>NUCLEOTIDE SEQUENCE</scope>
    <source>
        <strain evidence="1">MAG_39</strain>
    </source>
</reference>
<evidence type="ECO:0000313" key="1">
    <source>
        <dbReference type="EMBL" id="MBZ0155880.1"/>
    </source>
</evidence>
<sequence>MKHYQRWLYGKTKIAVTSDEEYIDQLDAFVSKDIFQNRSQAIQEAVKEKLARLNKDEERMLKKLSEHFHEDKFLCGRGFLRS</sequence>
<organism evidence="1 2">
    <name type="scientific">Candidatus Nitrobium versatile</name>
    <dbReference type="NCBI Taxonomy" id="2884831"/>
    <lineage>
        <taxon>Bacteria</taxon>
        <taxon>Pseudomonadati</taxon>
        <taxon>Nitrospirota</taxon>
        <taxon>Nitrospiria</taxon>
        <taxon>Nitrospirales</taxon>
        <taxon>Nitrospiraceae</taxon>
        <taxon>Candidatus Nitrobium</taxon>
    </lineage>
</organism>
<evidence type="ECO:0000313" key="2">
    <source>
        <dbReference type="Proteomes" id="UP000705867"/>
    </source>
</evidence>
<dbReference type="GO" id="GO:0006355">
    <property type="term" value="P:regulation of DNA-templated transcription"/>
    <property type="evidence" value="ECO:0007669"/>
    <property type="project" value="InterPro"/>
</dbReference>